<feature type="transmembrane region" description="Helical" evidence="2">
    <location>
        <begin position="161"/>
        <end position="182"/>
    </location>
</feature>
<feature type="transmembrane region" description="Helical" evidence="2">
    <location>
        <begin position="18"/>
        <end position="39"/>
    </location>
</feature>
<reference evidence="3 4" key="1">
    <citation type="submission" date="2018-07" db="EMBL/GenBank/DDBJ databases">
        <title>Genome analysis of Larkinella rosea.</title>
        <authorList>
            <person name="Zhou Z."/>
            <person name="Wang G."/>
        </authorList>
    </citation>
    <scope>NUCLEOTIDE SEQUENCE [LARGE SCALE GENOMIC DNA]</scope>
    <source>
        <strain evidence="4">zzj9</strain>
    </source>
</reference>
<dbReference type="RefSeq" id="WP_133299797.1">
    <property type="nucleotide sequence ID" value="NZ_QOWE01000006.1"/>
</dbReference>
<keyword evidence="2" id="KW-0472">Membrane</keyword>
<name>A0A368JQN0_9BACT</name>
<protein>
    <recommendedName>
        <fullName evidence="5">Tetratricopeptide repeat protein</fullName>
    </recommendedName>
</protein>
<keyword evidence="4" id="KW-1185">Reference proteome</keyword>
<dbReference type="OrthoDB" id="1257168at2"/>
<evidence type="ECO:0000256" key="1">
    <source>
        <dbReference type="SAM" id="MobiDB-lite"/>
    </source>
</evidence>
<feature type="compositionally biased region" description="Pro residues" evidence="1">
    <location>
        <begin position="77"/>
        <end position="86"/>
    </location>
</feature>
<evidence type="ECO:0008006" key="5">
    <source>
        <dbReference type="Google" id="ProtNLM"/>
    </source>
</evidence>
<comment type="caution">
    <text evidence="3">The sequence shown here is derived from an EMBL/GenBank/DDBJ whole genome shotgun (WGS) entry which is preliminary data.</text>
</comment>
<dbReference type="AlphaFoldDB" id="A0A368JQN0"/>
<keyword evidence="2" id="KW-1133">Transmembrane helix</keyword>
<evidence type="ECO:0000313" key="3">
    <source>
        <dbReference type="EMBL" id="RCR69980.1"/>
    </source>
</evidence>
<evidence type="ECO:0000313" key="4">
    <source>
        <dbReference type="Proteomes" id="UP000253383"/>
    </source>
</evidence>
<evidence type="ECO:0000256" key="2">
    <source>
        <dbReference type="SAM" id="Phobius"/>
    </source>
</evidence>
<dbReference type="Proteomes" id="UP000253383">
    <property type="component" value="Unassembled WGS sequence"/>
</dbReference>
<feature type="transmembrane region" description="Helical" evidence="2">
    <location>
        <begin position="51"/>
        <end position="74"/>
    </location>
</feature>
<proteinExistence type="predicted"/>
<organism evidence="3 4">
    <name type="scientific">Larkinella punicea</name>
    <dbReference type="NCBI Taxonomy" id="2315727"/>
    <lineage>
        <taxon>Bacteria</taxon>
        <taxon>Pseudomonadati</taxon>
        <taxon>Bacteroidota</taxon>
        <taxon>Cytophagia</taxon>
        <taxon>Cytophagales</taxon>
        <taxon>Spirosomataceae</taxon>
        <taxon>Larkinella</taxon>
    </lineage>
</organism>
<keyword evidence="2" id="KW-0812">Transmembrane</keyword>
<gene>
    <name evidence="3" type="ORF">DUE52_09135</name>
</gene>
<accession>A0A368JQN0</accession>
<dbReference type="EMBL" id="QOWE01000006">
    <property type="protein sequence ID" value="RCR69980.1"/>
    <property type="molecule type" value="Genomic_DNA"/>
</dbReference>
<feature type="region of interest" description="Disordered" evidence="1">
    <location>
        <begin position="77"/>
        <end position="100"/>
    </location>
</feature>
<sequence length="443" mass="48554">METPEKKKKTLPVLSDTVIVSLFLLITFCTGIAFVWAGVYDTKDGKPLTAVLWSLACFVLGALIGFLFGIPRVLQGNPPPPPPPSGSPTATLTAPPSPPPPPTLLQTAGYDLRVNTNLEQISDWLTKIIVGLGLVELRTAPARLKSAAGYIARGIGPGTDYFAAGLVVYFTILGFMGAYLITRLYIAGAFGRADRAASKQEEQDLQRVENIQLPTLGRDEVLSDDDKKAAKNVASKPLAELESPNEISVWAKAQLSLGNYVDAVKGYGKAIGQLGEDPEKRYAYATALYYSGAKDLAFVQLLEAYKRLTAASDKTLRRNVYRSLTYQALFQDPPKGFDDAIRFGEEYVRDHQNLVSPGVWANLAAAYGQKMKWLLTNNPTDQTALEATRNRALAVVQQTAGMGERWKKKIREMMDKNFPNKDPNESDLEVFAGDEDFRKLVGL</sequence>